<dbReference type="Proteomes" id="UP000245383">
    <property type="component" value="Unassembled WGS sequence"/>
</dbReference>
<proteinExistence type="predicted"/>
<dbReference type="OrthoDB" id="27140at2759"/>
<name>A0A2T9YH56_9FUNG</name>
<dbReference type="STRING" id="133385.A0A2T9YH56"/>
<dbReference type="Pfam" id="PF00566">
    <property type="entry name" value="RabGAP-TBC"/>
    <property type="match status" value="1"/>
</dbReference>
<dbReference type="GO" id="GO:0005096">
    <property type="term" value="F:GTPase activator activity"/>
    <property type="evidence" value="ECO:0007669"/>
    <property type="project" value="TreeGrafter"/>
</dbReference>
<dbReference type="SUPFAM" id="SSF47923">
    <property type="entry name" value="Ypt/Rab-GAP domain of gyp1p"/>
    <property type="match status" value="1"/>
</dbReference>
<organism evidence="2 3">
    <name type="scientific">Smittium simulii</name>
    <dbReference type="NCBI Taxonomy" id="133385"/>
    <lineage>
        <taxon>Eukaryota</taxon>
        <taxon>Fungi</taxon>
        <taxon>Fungi incertae sedis</taxon>
        <taxon>Zoopagomycota</taxon>
        <taxon>Kickxellomycotina</taxon>
        <taxon>Harpellomycetes</taxon>
        <taxon>Harpellales</taxon>
        <taxon>Legeriomycetaceae</taxon>
        <taxon>Smittium</taxon>
    </lineage>
</organism>
<gene>
    <name evidence="2" type="ORF">BB561_004278</name>
</gene>
<feature type="domain" description="Rab-GAP TBC" evidence="1">
    <location>
        <begin position="47"/>
        <end position="197"/>
    </location>
</feature>
<comment type="caution">
    <text evidence="2">The sequence shown here is derived from an EMBL/GenBank/DDBJ whole genome shotgun (WGS) entry which is preliminary data.</text>
</comment>
<evidence type="ECO:0000313" key="2">
    <source>
        <dbReference type="EMBL" id="PVU91682.1"/>
    </source>
</evidence>
<dbReference type="Gene3D" id="1.10.8.270">
    <property type="entry name" value="putative rabgap domain of human tbc1 domain family member 14 like domains"/>
    <property type="match status" value="1"/>
</dbReference>
<keyword evidence="3" id="KW-1185">Reference proteome</keyword>
<dbReference type="EMBL" id="MBFR01000189">
    <property type="protein sequence ID" value="PVU91682.1"/>
    <property type="molecule type" value="Genomic_DNA"/>
</dbReference>
<dbReference type="Gene3D" id="1.10.10.750">
    <property type="entry name" value="Ypt/Rab-GAP domain of gyp1p, domain 1"/>
    <property type="match status" value="1"/>
</dbReference>
<dbReference type="PROSITE" id="PS50086">
    <property type="entry name" value="TBC_RABGAP"/>
    <property type="match status" value="1"/>
</dbReference>
<dbReference type="InterPro" id="IPR035969">
    <property type="entry name" value="Rab-GAP_TBC_sf"/>
</dbReference>
<evidence type="ECO:0000313" key="3">
    <source>
        <dbReference type="Proteomes" id="UP000245383"/>
    </source>
</evidence>
<accession>A0A2T9YH56</accession>
<evidence type="ECO:0000259" key="1">
    <source>
        <dbReference type="PROSITE" id="PS50086"/>
    </source>
</evidence>
<protein>
    <recommendedName>
        <fullName evidence="1">Rab-GAP TBC domain-containing protein</fullName>
    </recommendedName>
</protein>
<reference evidence="2 3" key="1">
    <citation type="journal article" date="2018" name="MBio">
        <title>Comparative Genomics Reveals the Core Gene Toolbox for the Fungus-Insect Symbiosis.</title>
        <authorList>
            <person name="Wang Y."/>
            <person name="Stata M."/>
            <person name="Wang W."/>
            <person name="Stajich J.E."/>
            <person name="White M.M."/>
            <person name="Moncalvo J.M."/>
        </authorList>
    </citation>
    <scope>NUCLEOTIDE SEQUENCE [LARGE SCALE GENOMIC DNA]</scope>
    <source>
        <strain evidence="2 3">SWE-8-4</strain>
    </source>
</reference>
<dbReference type="PANTHER" id="PTHR22957">
    <property type="entry name" value="TBC1 DOMAIN FAMILY MEMBER GTPASE-ACTIVATING PROTEIN"/>
    <property type="match status" value="1"/>
</dbReference>
<dbReference type="InterPro" id="IPR000195">
    <property type="entry name" value="Rab-GAP-TBC_dom"/>
</dbReference>
<sequence>MYSEPHQNYIPNSSKNDSFPEQDIFYQVLDSEVFVDLNRLKKCCSNGIPDQLRSIVWKYLLGIEKPDRSNDLTLRKERATRYSEMDKTHSDYAVRIRRDVNRLFQRWGKNCLFDCSEDPARFEAIICAYLNSNNNIEYKTDLIQLCAPFVFTIQEEYDAYYCFESLMSKIEDFYSIHSTNQQVSQFLSWFKSGLPDL</sequence>
<dbReference type="AlphaFoldDB" id="A0A2T9YH56"/>
<dbReference type="PANTHER" id="PTHR22957:SF268">
    <property type="entry name" value="ANKYRIN REPEAT-CONTAINING PROTEIN"/>
    <property type="match status" value="1"/>
</dbReference>